<dbReference type="PANTHER" id="PTHR32246:SF69">
    <property type="entry name" value="CALCIUM-DEPENDENT LIPID-BINDING (CALB DOMAIN) FAMILY PROTEIN"/>
    <property type="match status" value="1"/>
</dbReference>
<dbReference type="CDD" id="cd04051">
    <property type="entry name" value="C2_SRC2_like"/>
    <property type="match status" value="1"/>
</dbReference>
<organism evidence="3 4">
    <name type="scientific">Durio zibethinus</name>
    <name type="common">Durian</name>
    <dbReference type="NCBI Taxonomy" id="66656"/>
    <lineage>
        <taxon>Eukaryota</taxon>
        <taxon>Viridiplantae</taxon>
        <taxon>Streptophyta</taxon>
        <taxon>Embryophyta</taxon>
        <taxon>Tracheophyta</taxon>
        <taxon>Spermatophyta</taxon>
        <taxon>Magnoliopsida</taxon>
        <taxon>eudicotyledons</taxon>
        <taxon>Gunneridae</taxon>
        <taxon>Pentapetalae</taxon>
        <taxon>rosids</taxon>
        <taxon>malvids</taxon>
        <taxon>Malvales</taxon>
        <taxon>Malvaceae</taxon>
        <taxon>Helicteroideae</taxon>
        <taxon>Durio</taxon>
    </lineage>
</organism>
<reference evidence="4" key="1">
    <citation type="submission" date="2025-08" db="UniProtKB">
        <authorList>
            <consortium name="RefSeq"/>
        </authorList>
    </citation>
    <scope>IDENTIFICATION</scope>
    <source>
        <tissue evidence="4">Fruit stalk</tissue>
    </source>
</reference>
<dbReference type="OrthoDB" id="1909968at2759"/>
<dbReference type="SMART" id="SM00239">
    <property type="entry name" value="C2"/>
    <property type="match status" value="1"/>
</dbReference>
<protein>
    <submittedName>
        <fullName evidence="4">Uncharacterized protein LOC111292593</fullName>
    </submittedName>
</protein>
<dbReference type="Pfam" id="PF00168">
    <property type="entry name" value="C2"/>
    <property type="match status" value="1"/>
</dbReference>
<dbReference type="GeneID" id="111292593"/>
<dbReference type="RefSeq" id="XP_022740768.1">
    <property type="nucleotide sequence ID" value="XM_022885033.1"/>
</dbReference>
<dbReference type="GO" id="GO:0006952">
    <property type="term" value="P:defense response"/>
    <property type="evidence" value="ECO:0007669"/>
    <property type="project" value="InterPro"/>
</dbReference>
<accession>A0A6P5YJR5</accession>
<dbReference type="Gene3D" id="2.60.40.150">
    <property type="entry name" value="C2 domain"/>
    <property type="match status" value="1"/>
</dbReference>
<keyword evidence="1" id="KW-0175">Coiled coil</keyword>
<feature type="coiled-coil region" evidence="1">
    <location>
        <begin position="263"/>
        <end position="290"/>
    </location>
</feature>
<dbReference type="PANTHER" id="PTHR32246">
    <property type="entry name" value="INGRESSION PROTEIN FIC1"/>
    <property type="match status" value="1"/>
</dbReference>
<gene>
    <name evidence="4" type="primary">LOC111292593</name>
</gene>
<evidence type="ECO:0000313" key="4">
    <source>
        <dbReference type="RefSeq" id="XP_022740768.1"/>
    </source>
</evidence>
<dbReference type="InterPro" id="IPR044750">
    <property type="entry name" value="C2_SRC2/BAP"/>
</dbReference>
<dbReference type="InterPro" id="IPR035892">
    <property type="entry name" value="C2_domain_sf"/>
</dbReference>
<dbReference type="PROSITE" id="PS50004">
    <property type="entry name" value="C2"/>
    <property type="match status" value="1"/>
</dbReference>
<feature type="domain" description="C2" evidence="2">
    <location>
        <begin position="1"/>
        <end position="113"/>
    </location>
</feature>
<dbReference type="SUPFAM" id="SSF49562">
    <property type="entry name" value="C2 domain (Calcium/lipid-binding domain, CaLB)"/>
    <property type="match status" value="1"/>
</dbReference>
<evidence type="ECO:0000313" key="3">
    <source>
        <dbReference type="Proteomes" id="UP000515121"/>
    </source>
</evidence>
<name>A0A6P5YJR5_DURZI</name>
<proteinExistence type="predicted"/>
<evidence type="ECO:0000256" key="1">
    <source>
        <dbReference type="SAM" id="Coils"/>
    </source>
</evidence>
<dbReference type="Proteomes" id="UP000515121">
    <property type="component" value="Unplaced"/>
</dbReference>
<dbReference type="KEGG" id="dzi:111292593"/>
<dbReference type="AlphaFoldDB" id="A0A6P5YJR5"/>
<dbReference type="InterPro" id="IPR000008">
    <property type="entry name" value="C2_dom"/>
</dbReference>
<keyword evidence="3" id="KW-1185">Reference proteome</keyword>
<sequence length="334" mass="37522">METTTYHVLELNLISAQGLREPSVKPHRHMKTYAVVWVDSSTKLHTRVDRVAGENPTWNDKFLFKVSSQFLFGKTSAISVEIYTVGIFRDRLIGSVRLLISSFLTISSTAATMKTPAFAARLIQSPSGDFLGTLNVGGMVLDASAGFQALSKVSGMDYHDLMGENLHGKHHSRTNNKSKATVRDIMEYVPGDSLTSSSAPPNTVLRELSLKGRNEDDHGVLPPEKETLFEEITSVNVEQPLSTNLVPTEIADREVISDNEGTLVKMEKDIKMVMEENKKLREMVEKLMLEKKVQSTVISDLTGRVKNMERKWLRRNKRRKSHYVRIASALKSYI</sequence>
<evidence type="ECO:0000259" key="2">
    <source>
        <dbReference type="PROSITE" id="PS50004"/>
    </source>
</evidence>